<dbReference type="EMBL" id="JBBAYM010000017">
    <property type="protein sequence ID" value="MEI5612483.1"/>
    <property type="molecule type" value="Genomic_DNA"/>
</dbReference>
<protein>
    <submittedName>
        <fullName evidence="1">Uncharacterized protein</fullName>
    </submittedName>
</protein>
<keyword evidence="2" id="KW-1185">Reference proteome</keyword>
<sequence length="133" mass="14901">MLQHTVPADVDTRIWNGTPDPALLAWLGEDGHHFDGTQLVIHTTDGHLYPEPGWTIVRWPDNDLSVMSPRAAAKHLAPGARATDAQSDIQRVTALRDRWVQAGPPPLGTSISRWWDRRLAELHNALLNQTKEH</sequence>
<reference evidence="1 2" key="1">
    <citation type="submission" date="2024-03" db="EMBL/GenBank/DDBJ databases">
        <title>First Report of Pectobacterium brasiliscabiei causing potato scab in china.</title>
        <authorList>
            <person name="Handique U."/>
        </authorList>
    </citation>
    <scope>NUCLEOTIDE SEQUENCE [LARGE SCALE GENOMIC DNA]</scope>
    <source>
        <strain evidence="1 2">ZRIMU1503</strain>
    </source>
</reference>
<proteinExistence type="predicted"/>
<evidence type="ECO:0000313" key="2">
    <source>
        <dbReference type="Proteomes" id="UP001365781"/>
    </source>
</evidence>
<gene>
    <name evidence="1" type="ORF">WB403_25325</name>
</gene>
<dbReference type="RefSeq" id="WP_336558367.1">
    <property type="nucleotide sequence ID" value="NZ_JBBAYL010000008.1"/>
</dbReference>
<comment type="caution">
    <text evidence="1">The sequence shown here is derived from an EMBL/GenBank/DDBJ whole genome shotgun (WGS) entry which is preliminary data.</text>
</comment>
<dbReference type="Proteomes" id="UP001365781">
    <property type="component" value="Unassembled WGS sequence"/>
</dbReference>
<accession>A0ABU8GH02</accession>
<evidence type="ECO:0000313" key="1">
    <source>
        <dbReference type="EMBL" id="MEI5612483.1"/>
    </source>
</evidence>
<name>A0ABU8GH02_9ACTN</name>
<organism evidence="1 2">
    <name type="scientific">Streptomyces brasiliscabiei</name>
    <dbReference type="NCBI Taxonomy" id="2736302"/>
    <lineage>
        <taxon>Bacteria</taxon>
        <taxon>Bacillati</taxon>
        <taxon>Actinomycetota</taxon>
        <taxon>Actinomycetes</taxon>
        <taxon>Kitasatosporales</taxon>
        <taxon>Streptomycetaceae</taxon>
        <taxon>Streptomyces</taxon>
    </lineage>
</organism>